<dbReference type="Proteomes" id="UP000030641">
    <property type="component" value="Unassembled WGS sequence"/>
</dbReference>
<protein>
    <submittedName>
        <fullName evidence="2">Uncharacterized protein</fullName>
    </submittedName>
</protein>
<dbReference type="OrthoDB" id="3940654at2759"/>
<sequence length="187" mass="19882">MRFWPKDHPDEIEIGDGTDYPPPFRPENAPGAYVPPAQITKEQSTSSRDGNKIKRRGWLKRTLGLGNVTSPPPPPGSHDPQAEALQKLKLEAKKAPKVKPSGRFFDNQGKEISGEPALCRAVATPKSDQSSTASRPARAEPRTMHWTAALGVGGPGAGFNSPNPSGTPGEAGRRRGAGTRGGYQRGG</sequence>
<name>A0A074ZQN9_AURSE</name>
<accession>A0A074ZQN9</accession>
<keyword evidence="3" id="KW-1185">Reference proteome</keyword>
<feature type="compositionally biased region" description="Gly residues" evidence="1">
    <location>
        <begin position="178"/>
        <end position="187"/>
    </location>
</feature>
<evidence type="ECO:0000313" key="3">
    <source>
        <dbReference type="Proteomes" id="UP000030641"/>
    </source>
</evidence>
<dbReference type="GeneID" id="25362098"/>
<dbReference type="InParanoid" id="A0A074ZQN9"/>
<evidence type="ECO:0000256" key="1">
    <source>
        <dbReference type="SAM" id="MobiDB-lite"/>
    </source>
</evidence>
<feature type="compositionally biased region" description="Basic and acidic residues" evidence="1">
    <location>
        <begin position="1"/>
        <end position="11"/>
    </location>
</feature>
<dbReference type="HOGENOM" id="CLU_1447390_0_0_1"/>
<feature type="region of interest" description="Disordered" evidence="1">
    <location>
        <begin position="1"/>
        <end position="187"/>
    </location>
</feature>
<dbReference type="AlphaFoldDB" id="A0A074ZQN9"/>
<gene>
    <name evidence="2" type="ORF">AUEXF2481DRAFT_144899</name>
</gene>
<organism evidence="2 3">
    <name type="scientific">Aureobasidium subglaciale (strain EXF-2481)</name>
    <name type="common">Aureobasidium pullulans var. subglaciale</name>
    <dbReference type="NCBI Taxonomy" id="1043005"/>
    <lineage>
        <taxon>Eukaryota</taxon>
        <taxon>Fungi</taxon>
        <taxon>Dikarya</taxon>
        <taxon>Ascomycota</taxon>
        <taxon>Pezizomycotina</taxon>
        <taxon>Dothideomycetes</taxon>
        <taxon>Dothideomycetidae</taxon>
        <taxon>Dothideales</taxon>
        <taxon>Saccotheciaceae</taxon>
        <taxon>Aureobasidium</taxon>
    </lineage>
</organism>
<evidence type="ECO:0000313" key="2">
    <source>
        <dbReference type="EMBL" id="KER00597.1"/>
    </source>
</evidence>
<proteinExistence type="predicted"/>
<dbReference type="EMBL" id="KL584749">
    <property type="protein sequence ID" value="KER00597.1"/>
    <property type="molecule type" value="Genomic_DNA"/>
</dbReference>
<dbReference type="RefSeq" id="XP_013349105.1">
    <property type="nucleotide sequence ID" value="XM_013493651.1"/>
</dbReference>
<reference evidence="2 3" key="1">
    <citation type="journal article" date="2014" name="BMC Genomics">
        <title>Genome sequencing of four Aureobasidium pullulans varieties: biotechnological potential, stress tolerance, and description of new species.</title>
        <authorList>
            <person name="Gostin Ar C."/>
            <person name="Ohm R.A."/>
            <person name="Kogej T."/>
            <person name="Sonjak S."/>
            <person name="Turk M."/>
            <person name="Zajc J."/>
            <person name="Zalar P."/>
            <person name="Grube M."/>
            <person name="Sun H."/>
            <person name="Han J."/>
            <person name="Sharma A."/>
            <person name="Chiniquy J."/>
            <person name="Ngan C.Y."/>
            <person name="Lipzen A."/>
            <person name="Barry K."/>
            <person name="Grigoriev I.V."/>
            <person name="Gunde-Cimerman N."/>
        </authorList>
    </citation>
    <scope>NUCLEOTIDE SEQUENCE [LARGE SCALE GENOMIC DNA]</scope>
    <source>
        <strain evidence="2 3">EXF-2481</strain>
    </source>
</reference>